<comment type="catalytic activity">
    <reaction evidence="6">
        <text>L-tryptophan + O2 = indole-3-acetamide + CO2 + H2O</text>
        <dbReference type="Rhea" id="RHEA:16165"/>
        <dbReference type="ChEBI" id="CHEBI:15377"/>
        <dbReference type="ChEBI" id="CHEBI:15379"/>
        <dbReference type="ChEBI" id="CHEBI:16031"/>
        <dbReference type="ChEBI" id="CHEBI:16526"/>
        <dbReference type="ChEBI" id="CHEBI:57912"/>
        <dbReference type="EC" id="1.13.12.3"/>
    </reaction>
</comment>
<sequence length="494" mass="52553">MFNQNCRWIKSIGVVCVMTFLAGCDDDESESRTDRQQTAVVVGGGIAGLKAAMDMQAAGMKVTVLEAKDRVGGRIHTIDADGVPVDMGYNQLPATNQAARHSVDEARDEVRSQISTLAAAALMTTKARDITDAINAVGTTVVADQIATAARDKAQQVVDEAISTGSENQALQDVIHALLPFNPVENTGLMNVYMAALIEKPDGGDMSKLPSLVSEKTLADNQVTHHATMGMKPLVEHMARDLDVKFNMRVARVEHTTTGAVATTVDGQTFAADHVVMAVPAEVLKRHVRFEPELSAAQSEQLAKMKLGHMEKYVARFANTFWDNSKDHIVIASDDDAEVPSTPHNGRFRVFYNMNKVHPNSNMLATWAVGDAAVAAAGLSTAAVATEIATNLTKAFPTASTQPVDVKRSEWSKDPDIMAARTLVKAAEAREAGPLTRKDMGSRLCFAGSSFGGILSGSVEGAFASGAVCAAEAIEKAAQTTQQQTQDASLLGNS</sequence>
<evidence type="ECO:0000259" key="7">
    <source>
        <dbReference type="Pfam" id="PF01593"/>
    </source>
</evidence>
<dbReference type="AlphaFoldDB" id="A0A5S9QES7"/>
<dbReference type="GO" id="GO:0009851">
    <property type="term" value="P:auxin biosynthetic process"/>
    <property type="evidence" value="ECO:0007669"/>
    <property type="project" value="UniProtKB-KW"/>
</dbReference>
<accession>A0A5S9QES7</accession>
<dbReference type="Gene3D" id="3.50.50.60">
    <property type="entry name" value="FAD/NAD(P)-binding domain"/>
    <property type="match status" value="1"/>
</dbReference>
<evidence type="ECO:0000256" key="5">
    <source>
        <dbReference type="ARBA" id="ARBA00023070"/>
    </source>
</evidence>
<dbReference type="Pfam" id="PF01593">
    <property type="entry name" value="Amino_oxidase"/>
    <property type="match status" value="1"/>
</dbReference>
<dbReference type="InterPro" id="IPR050281">
    <property type="entry name" value="Flavin_monoamine_oxidase"/>
</dbReference>
<reference evidence="8 9" key="1">
    <citation type="submission" date="2019-11" db="EMBL/GenBank/DDBJ databases">
        <authorList>
            <person name="Holert J."/>
        </authorList>
    </citation>
    <scope>NUCLEOTIDE SEQUENCE [LARGE SCALE GENOMIC DNA]</scope>
    <source>
        <strain evidence="8">SB11_3</strain>
    </source>
</reference>
<dbReference type="InterPro" id="IPR002937">
    <property type="entry name" value="Amino_oxidase"/>
</dbReference>
<organism evidence="8 9">
    <name type="scientific">BD1-7 clade bacterium</name>
    <dbReference type="NCBI Taxonomy" id="2029982"/>
    <lineage>
        <taxon>Bacteria</taxon>
        <taxon>Pseudomonadati</taxon>
        <taxon>Pseudomonadota</taxon>
        <taxon>Gammaproteobacteria</taxon>
        <taxon>Cellvibrionales</taxon>
        <taxon>Spongiibacteraceae</taxon>
        <taxon>BD1-7 clade</taxon>
    </lineage>
</organism>
<proteinExistence type="inferred from homology"/>
<gene>
    <name evidence="8" type="primary">pao</name>
    <name evidence="8" type="ORF">OPDIPICF_02002</name>
</gene>
<dbReference type="InterPro" id="IPR036188">
    <property type="entry name" value="FAD/NAD-bd_sf"/>
</dbReference>
<evidence type="ECO:0000313" key="8">
    <source>
        <dbReference type="EMBL" id="CAA0117013.1"/>
    </source>
</evidence>
<dbReference type="Proteomes" id="UP000441399">
    <property type="component" value="Unassembled WGS sequence"/>
</dbReference>
<comment type="pathway">
    <text evidence="1">Plant hormone metabolism; auxin biosynthesis.</text>
</comment>
<dbReference type="EC" id="1.13.12.3" evidence="3"/>
<dbReference type="SUPFAM" id="SSF51905">
    <property type="entry name" value="FAD/NAD(P)-binding domain"/>
    <property type="match status" value="1"/>
</dbReference>
<dbReference type="GO" id="GO:0050361">
    <property type="term" value="F:tryptophan 2-monooxygenase activity"/>
    <property type="evidence" value="ECO:0007669"/>
    <property type="project" value="UniProtKB-EC"/>
</dbReference>
<evidence type="ECO:0000256" key="4">
    <source>
        <dbReference type="ARBA" id="ARBA00017871"/>
    </source>
</evidence>
<evidence type="ECO:0000256" key="1">
    <source>
        <dbReference type="ARBA" id="ARBA00004814"/>
    </source>
</evidence>
<dbReference type="EMBL" id="CACSIO010000023">
    <property type="protein sequence ID" value="CAA0117013.1"/>
    <property type="molecule type" value="Genomic_DNA"/>
</dbReference>
<evidence type="ECO:0000256" key="3">
    <source>
        <dbReference type="ARBA" id="ARBA00012535"/>
    </source>
</evidence>
<dbReference type="PANTHER" id="PTHR10742">
    <property type="entry name" value="FLAVIN MONOAMINE OXIDASE"/>
    <property type="match status" value="1"/>
</dbReference>
<keyword evidence="5" id="KW-0073">Auxin biosynthesis</keyword>
<name>A0A5S9QES7_9GAMM</name>
<dbReference type="PANTHER" id="PTHR10742:SF410">
    <property type="entry name" value="LYSINE-SPECIFIC HISTONE DEMETHYLASE 2"/>
    <property type="match status" value="1"/>
</dbReference>
<evidence type="ECO:0000313" key="9">
    <source>
        <dbReference type="Proteomes" id="UP000441399"/>
    </source>
</evidence>
<dbReference type="Gene3D" id="3.90.660.10">
    <property type="match status" value="1"/>
</dbReference>
<feature type="domain" description="Amine oxidase" evidence="7">
    <location>
        <begin position="46"/>
        <end position="473"/>
    </location>
</feature>
<keyword evidence="9" id="KW-1185">Reference proteome</keyword>
<evidence type="ECO:0000256" key="6">
    <source>
        <dbReference type="ARBA" id="ARBA00047321"/>
    </source>
</evidence>
<protein>
    <recommendedName>
        <fullName evidence="4">Tryptophan 2-monooxygenase</fullName>
        <ecNumber evidence="3">1.13.12.3</ecNumber>
    </recommendedName>
</protein>
<evidence type="ECO:0000256" key="2">
    <source>
        <dbReference type="ARBA" id="ARBA00005833"/>
    </source>
</evidence>
<dbReference type="PROSITE" id="PS51257">
    <property type="entry name" value="PROKAR_LIPOPROTEIN"/>
    <property type="match status" value="1"/>
</dbReference>
<comment type="similarity">
    <text evidence="2">Belongs to the tryptophan 2-monooxygenase family.</text>
</comment>
<dbReference type="SUPFAM" id="SSF54373">
    <property type="entry name" value="FAD-linked reductases, C-terminal domain"/>
    <property type="match status" value="1"/>
</dbReference>
<dbReference type="OrthoDB" id="337830at2"/>
<keyword evidence="8" id="KW-0560">Oxidoreductase</keyword>